<name>A0A075WZS3_9BACT</name>
<dbReference type="RefSeq" id="WP_038060740.1">
    <property type="nucleotide sequence ID" value="NZ_CP008796.1"/>
</dbReference>
<feature type="coiled-coil region" evidence="6">
    <location>
        <begin position="155"/>
        <end position="182"/>
    </location>
</feature>
<dbReference type="Proteomes" id="UP000028481">
    <property type="component" value="Chromosome"/>
</dbReference>
<evidence type="ECO:0000256" key="3">
    <source>
        <dbReference type="ARBA" id="ARBA00022759"/>
    </source>
</evidence>
<dbReference type="PANTHER" id="PTHR30636:SF3">
    <property type="entry name" value="UPF0701 PROTEIN YICC"/>
    <property type="match status" value="1"/>
</dbReference>
<dbReference type="KEGG" id="tcm:HL41_05165"/>
<dbReference type="GO" id="GO:0016787">
    <property type="term" value="F:hydrolase activity"/>
    <property type="evidence" value="ECO:0007669"/>
    <property type="project" value="UniProtKB-KW"/>
</dbReference>
<evidence type="ECO:0000259" key="7">
    <source>
        <dbReference type="Pfam" id="PF03755"/>
    </source>
</evidence>
<dbReference type="Pfam" id="PF03755">
    <property type="entry name" value="YicC-like_N"/>
    <property type="match status" value="1"/>
</dbReference>
<keyword evidence="3" id="KW-0255">Endonuclease</keyword>
<dbReference type="GO" id="GO:0004521">
    <property type="term" value="F:RNA endonuclease activity"/>
    <property type="evidence" value="ECO:0007669"/>
    <property type="project" value="InterPro"/>
</dbReference>
<comment type="cofactor">
    <cofactor evidence="1">
        <name>a divalent metal cation</name>
        <dbReference type="ChEBI" id="CHEBI:60240"/>
    </cofactor>
</comment>
<dbReference type="eggNOG" id="COG1561">
    <property type="taxonomic scope" value="Bacteria"/>
</dbReference>
<evidence type="ECO:0000256" key="6">
    <source>
        <dbReference type="SAM" id="Coils"/>
    </source>
</evidence>
<evidence type="ECO:0000256" key="1">
    <source>
        <dbReference type="ARBA" id="ARBA00001968"/>
    </source>
</evidence>
<keyword evidence="2" id="KW-0540">Nuclease</keyword>
<comment type="similarity">
    <text evidence="5">Belongs to the YicC/YloC family.</text>
</comment>
<evidence type="ECO:0000256" key="2">
    <source>
        <dbReference type="ARBA" id="ARBA00022722"/>
    </source>
</evidence>
<dbReference type="HOGENOM" id="CLU_076609_1_0_0"/>
<evidence type="ECO:0000313" key="9">
    <source>
        <dbReference type="EMBL" id="AIH04192.1"/>
    </source>
</evidence>
<dbReference type="OrthoDB" id="9771229at2"/>
<keyword evidence="4" id="KW-0378">Hydrolase</keyword>
<gene>
    <name evidence="9" type="ORF">HL41_05165</name>
</gene>
<evidence type="ECO:0008006" key="11">
    <source>
        <dbReference type="Google" id="ProtNLM"/>
    </source>
</evidence>
<dbReference type="PaxDb" id="289377-HL41_05165"/>
<keyword evidence="10" id="KW-1185">Reference proteome</keyword>
<dbReference type="InterPro" id="IPR013551">
    <property type="entry name" value="YicC-like_C"/>
</dbReference>
<dbReference type="InterPro" id="IPR005229">
    <property type="entry name" value="YicC/YloC-like"/>
</dbReference>
<feature type="domain" description="Endoribonuclease YicC-like N-terminal" evidence="7">
    <location>
        <begin position="1"/>
        <end position="155"/>
    </location>
</feature>
<dbReference type="EMBL" id="CP008796">
    <property type="protein sequence ID" value="AIH04192.1"/>
    <property type="molecule type" value="Genomic_DNA"/>
</dbReference>
<accession>A0A075WZS3</accession>
<evidence type="ECO:0000259" key="8">
    <source>
        <dbReference type="Pfam" id="PF08340"/>
    </source>
</evidence>
<evidence type="ECO:0000313" key="10">
    <source>
        <dbReference type="Proteomes" id="UP000028481"/>
    </source>
</evidence>
<proteinExistence type="inferred from homology"/>
<dbReference type="PANTHER" id="PTHR30636">
    <property type="entry name" value="UPF0701 PROTEIN YICC"/>
    <property type="match status" value="1"/>
</dbReference>
<protein>
    <recommendedName>
        <fullName evidence="11">YicC family protein</fullName>
    </recommendedName>
</protein>
<feature type="domain" description="Endoribonuclease YicC-like C-terminal" evidence="8">
    <location>
        <begin position="172"/>
        <end position="292"/>
    </location>
</feature>
<sequence>MESMTGFGKASFQIDSFKVTVYIKSVNSKYLDLSLKLPKRYTFLEEKIRKLIIEHVSRGKVEVVIKHTGIPAEGREVFLDLQTALNLKQALETLKETLDFEEVLTFSDFLRFREYLMLEDKEEEVDKLWEEVYPPLKEALEQLKASRLKEGMYLKEVLKKHLEDLKKQITEIETLKPQVIQENTEKLRLRLQKFAEEIGVRDLDENRFYQELVYLLDKIDFTEELNRLKVHLKHFEETLEEDFPGKKLDFLCQEMFREINTLSNKAQSSAISLVAVRIKDLIEKLREQVQNIA</sequence>
<reference evidence="9 10" key="1">
    <citation type="journal article" date="2015" name="Genome Announc.">
        <title>Genome Sequence of a Sulfate-Reducing Thermophilic Bacterium, Thermodesulfobacterium commune DSM 2178T (Phylum Thermodesulfobacteria).</title>
        <authorList>
            <person name="Bhatnagar S."/>
            <person name="Badger J.H."/>
            <person name="Madupu R."/>
            <person name="Khouri H.M."/>
            <person name="O'Connor E.M."/>
            <person name="Robb F.T."/>
            <person name="Ward N.L."/>
            <person name="Eisen J.A."/>
        </authorList>
    </citation>
    <scope>NUCLEOTIDE SEQUENCE [LARGE SCALE GENOMIC DNA]</scope>
    <source>
        <strain evidence="9 10">DSM 2178</strain>
    </source>
</reference>
<dbReference type="AlphaFoldDB" id="A0A075WZS3"/>
<keyword evidence="6" id="KW-0175">Coiled coil</keyword>
<organism evidence="9 10">
    <name type="scientific">Thermodesulfobacterium commune DSM 2178</name>
    <dbReference type="NCBI Taxonomy" id="289377"/>
    <lineage>
        <taxon>Bacteria</taxon>
        <taxon>Pseudomonadati</taxon>
        <taxon>Thermodesulfobacteriota</taxon>
        <taxon>Thermodesulfobacteria</taxon>
        <taxon>Thermodesulfobacteriales</taxon>
        <taxon>Thermodesulfobacteriaceae</taxon>
        <taxon>Thermodesulfobacterium</taxon>
    </lineage>
</organism>
<dbReference type="NCBIfam" id="TIGR00255">
    <property type="entry name" value="YicC/YloC family endoribonuclease"/>
    <property type="match status" value="1"/>
</dbReference>
<dbReference type="InterPro" id="IPR013527">
    <property type="entry name" value="YicC-like_N"/>
</dbReference>
<dbReference type="STRING" id="289377.HL41_05165"/>
<evidence type="ECO:0000256" key="4">
    <source>
        <dbReference type="ARBA" id="ARBA00022801"/>
    </source>
</evidence>
<dbReference type="Pfam" id="PF08340">
    <property type="entry name" value="YicC-like_C"/>
    <property type="match status" value="1"/>
</dbReference>
<evidence type="ECO:0000256" key="5">
    <source>
        <dbReference type="ARBA" id="ARBA00035648"/>
    </source>
</evidence>